<evidence type="ECO:0000256" key="5">
    <source>
        <dbReference type="ARBA" id="ARBA00023295"/>
    </source>
</evidence>
<comment type="similarity">
    <text evidence="2">Belongs to the glycosyl hydrolase 3 family.</text>
</comment>
<comment type="catalytic activity">
    <reaction evidence="1">
        <text>Hydrolysis of terminal non-reducing N-acetyl-D-hexosamine residues in N-acetyl-beta-D-hexosaminides.</text>
        <dbReference type="EC" id="3.2.1.52"/>
    </reaction>
</comment>
<dbReference type="Proteomes" id="UP000656042">
    <property type="component" value="Unassembled WGS sequence"/>
</dbReference>
<name>A0A8J3C097_9ACTN</name>
<dbReference type="Pfam" id="PF00933">
    <property type="entry name" value="Glyco_hydro_3"/>
    <property type="match status" value="1"/>
</dbReference>
<feature type="chain" id="PRO_5038628385" description="beta-N-acetylhexosaminidase" evidence="7">
    <location>
        <begin position="30"/>
        <end position="589"/>
    </location>
</feature>
<evidence type="ECO:0000256" key="2">
    <source>
        <dbReference type="ARBA" id="ARBA00005336"/>
    </source>
</evidence>
<feature type="signal peptide" evidence="7">
    <location>
        <begin position="1"/>
        <end position="29"/>
    </location>
</feature>
<evidence type="ECO:0000313" key="9">
    <source>
        <dbReference type="EMBL" id="GGK88472.1"/>
    </source>
</evidence>
<comment type="caution">
    <text evidence="9">The sequence shown here is derived from an EMBL/GenBank/DDBJ whole genome shotgun (WGS) entry which is preliminary data.</text>
</comment>
<dbReference type="Gene3D" id="3.20.20.300">
    <property type="entry name" value="Glycoside hydrolase, family 3, N-terminal domain"/>
    <property type="match status" value="1"/>
</dbReference>
<evidence type="ECO:0000256" key="3">
    <source>
        <dbReference type="ARBA" id="ARBA00012663"/>
    </source>
</evidence>
<dbReference type="InterPro" id="IPR001764">
    <property type="entry name" value="Glyco_hydro_3_N"/>
</dbReference>
<feature type="compositionally biased region" description="Low complexity" evidence="6">
    <location>
        <begin position="34"/>
        <end position="66"/>
    </location>
</feature>
<dbReference type="SUPFAM" id="SSF51445">
    <property type="entry name" value="(Trans)glycosidases"/>
    <property type="match status" value="1"/>
</dbReference>
<dbReference type="InterPro" id="IPR036962">
    <property type="entry name" value="Glyco_hydro_3_N_sf"/>
</dbReference>
<dbReference type="GO" id="GO:0004563">
    <property type="term" value="F:beta-N-acetylhexosaminidase activity"/>
    <property type="evidence" value="ECO:0007669"/>
    <property type="project" value="UniProtKB-EC"/>
</dbReference>
<feature type="domain" description="Glycoside hydrolase family 3 N-terminal" evidence="8">
    <location>
        <begin position="118"/>
        <end position="428"/>
    </location>
</feature>
<gene>
    <name evidence="9" type="ORF">GCM10012284_23160</name>
</gene>
<proteinExistence type="inferred from homology"/>
<keyword evidence="5" id="KW-0326">Glycosidase</keyword>
<dbReference type="EMBL" id="BMMX01000007">
    <property type="protein sequence ID" value="GGK88472.1"/>
    <property type="molecule type" value="Genomic_DNA"/>
</dbReference>
<dbReference type="AlphaFoldDB" id="A0A8J3C097"/>
<reference evidence="9" key="1">
    <citation type="journal article" date="2014" name="Int. J. Syst. Evol. Microbiol.">
        <title>Complete genome sequence of Corynebacterium casei LMG S-19264T (=DSM 44701T), isolated from a smear-ripened cheese.</title>
        <authorList>
            <consortium name="US DOE Joint Genome Institute (JGI-PGF)"/>
            <person name="Walter F."/>
            <person name="Albersmeier A."/>
            <person name="Kalinowski J."/>
            <person name="Ruckert C."/>
        </authorList>
    </citation>
    <scope>NUCLEOTIDE SEQUENCE</scope>
    <source>
        <strain evidence="9">CGMCC 4.7299</strain>
    </source>
</reference>
<reference evidence="9" key="2">
    <citation type="submission" date="2020-09" db="EMBL/GenBank/DDBJ databases">
        <authorList>
            <person name="Sun Q."/>
            <person name="Zhou Y."/>
        </authorList>
    </citation>
    <scope>NUCLEOTIDE SEQUENCE</scope>
    <source>
        <strain evidence="9">CGMCC 4.7299</strain>
    </source>
</reference>
<dbReference type="GO" id="GO:0005975">
    <property type="term" value="P:carbohydrate metabolic process"/>
    <property type="evidence" value="ECO:0007669"/>
    <property type="project" value="InterPro"/>
</dbReference>
<accession>A0A8J3C097</accession>
<dbReference type="EC" id="3.2.1.52" evidence="3"/>
<organism evidence="9 10">
    <name type="scientific">Mangrovihabitans endophyticus</name>
    <dbReference type="NCBI Taxonomy" id="1751298"/>
    <lineage>
        <taxon>Bacteria</taxon>
        <taxon>Bacillati</taxon>
        <taxon>Actinomycetota</taxon>
        <taxon>Actinomycetes</taxon>
        <taxon>Micromonosporales</taxon>
        <taxon>Micromonosporaceae</taxon>
        <taxon>Mangrovihabitans</taxon>
    </lineage>
</organism>
<dbReference type="PROSITE" id="PS51257">
    <property type="entry name" value="PROKAR_LIPOPROTEIN"/>
    <property type="match status" value="1"/>
</dbReference>
<dbReference type="InterPro" id="IPR017853">
    <property type="entry name" value="GH"/>
</dbReference>
<dbReference type="GO" id="GO:0009254">
    <property type="term" value="P:peptidoglycan turnover"/>
    <property type="evidence" value="ECO:0007669"/>
    <property type="project" value="TreeGrafter"/>
</dbReference>
<evidence type="ECO:0000259" key="8">
    <source>
        <dbReference type="Pfam" id="PF00933"/>
    </source>
</evidence>
<keyword evidence="7" id="KW-0732">Signal</keyword>
<evidence type="ECO:0000256" key="6">
    <source>
        <dbReference type="SAM" id="MobiDB-lite"/>
    </source>
</evidence>
<evidence type="ECO:0000313" key="10">
    <source>
        <dbReference type="Proteomes" id="UP000656042"/>
    </source>
</evidence>
<keyword evidence="10" id="KW-1185">Reference proteome</keyword>
<evidence type="ECO:0000256" key="1">
    <source>
        <dbReference type="ARBA" id="ARBA00001231"/>
    </source>
</evidence>
<feature type="region of interest" description="Disordered" evidence="6">
    <location>
        <begin position="34"/>
        <end position="69"/>
    </location>
</feature>
<dbReference type="PANTHER" id="PTHR30480">
    <property type="entry name" value="BETA-HEXOSAMINIDASE-RELATED"/>
    <property type="match status" value="1"/>
</dbReference>
<evidence type="ECO:0000256" key="4">
    <source>
        <dbReference type="ARBA" id="ARBA00022801"/>
    </source>
</evidence>
<protein>
    <recommendedName>
        <fullName evidence="3">beta-N-acetylhexosaminidase</fullName>
        <ecNumber evidence="3">3.2.1.52</ecNumber>
    </recommendedName>
</protein>
<evidence type="ECO:0000256" key="7">
    <source>
        <dbReference type="SAM" id="SignalP"/>
    </source>
</evidence>
<dbReference type="PANTHER" id="PTHR30480:SF13">
    <property type="entry name" value="BETA-HEXOSAMINIDASE"/>
    <property type="match status" value="1"/>
</dbReference>
<dbReference type="InterPro" id="IPR050226">
    <property type="entry name" value="NagZ_Beta-hexosaminidase"/>
</dbReference>
<keyword evidence="4" id="KW-0378">Hydrolase</keyword>
<sequence length="589" mass="59646">MKMVSRVVRRFPVALAVPLVLVAPLALTAGCGSDAPPAPAASATARPSGPAPSAGSASPSPSPTGDPAERAAAAVRRMTDADLAGQVLMPYAYGNDATRVDAASIAGNRQIGGVDTPAQMITKFRLGGLILVGFSAQDPTGSTNPTTNVENPEQVRTLTAGLQQAAAGLPSGAPLLIGTDQEYGVVTRVTDGVTMLPSAMGFGAAGAPRLTETAWHAAGAELAAMGINLDFAPVADTLGAQGSAVLGSRAYGADAKANAEQVAAAVRGLQSAGVSAALKHFPGHGHTTADSHAELPVVEQSMKAWKNQDRPPFTAGIAAGADVVMSGHLDVKALDPGVAATFSHKVMTDVLRGQMKFTGVAVTDAMNMAPAKKWSPGEAAVRALNAGNDLLLMPPDLIAARDGIVAGLADKSLPRSRLEEAVTRILTLKFRRAGAEQPELSTVNSAEHQQAARAAAAAAITVLRGSCTGPQLGGVAVTVTAARGREVARVALVKALQAAGVEVHASGGKIVHLVGYGDRTTDLRSDADVTVMMDTPYLLSAARSPVLIATYSSSPASMAALADLLAGRADAPGRSPVAVSGLPRSVCRT</sequence>